<protein>
    <submittedName>
        <fullName evidence="2">Uncharacterized protein</fullName>
    </submittedName>
</protein>
<dbReference type="AlphaFoldDB" id="A0A5C3MBX7"/>
<dbReference type="EMBL" id="ML213592">
    <property type="protein sequence ID" value="TFK42914.1"/>
    <property type="molecule type" value="Genomic_DNA"/>
</dbReference>
<gene>
    <name evidence="2" type="ORF">BDQ12DRAFT_677006</name>
</gene>
<dbReference type="STRING" id="68775.A0A5C3MBX7"/>
<organism evidence="2 3">
    <name type="scientific">Crucibulum laeve</name>
    <dbReference type="NCBI Taxonomy" id="68775"/>
    <lineage>
        <taxon>Eukaryota</taxon>
        <taxon>Fungi</taxon>
        <taxon>Dikarya</taxon>
        <taxon>Basidiomycota</taxon>
        <taxon>Agaricomycotina</taxon>
        <taxon>Agaricomycetes</taxon>
        <taxon>Agaricomycetidae</taxon>
        <taxon>Agaricales</taxon>
        <taxon>Agaricineae</taxon>
        <taxon>Nidulariaceae</taxon>
        <taxon>Crucibulum</taxon>
    </lineage>
</organism>
<dbReference type="PANTHER" id="PTHR34213">
    <property type="entry name" value="NUCLEAR TRANSPORT FACTOR 2 (NTF2) FAMILY PROTEIN"/>
    <property type="match status" value="1"/>
</dbReference>
<reference evidence="2 3" key="1">
    <citation type="journal article" date="2019" name="Nat. Ecol. Evol.">
        <title>Megaphylogeny resolves global patterns of mushroom evolution.</title>
        <authorList>
            <person name="Varga T."/>
            <person name="Krizsan K."/>
            <person name="Foldi C."/>
            <person name="Dima B."/>
            <person name="Sanchez-Garcia M."/>
            <person name="Sanchez-Ramirez S."/>
            <person name="Szollosi G.J."/>
            <person name="Szarkandi J.G."/>
            <person name="Papp V."/>
            <person name="Albert L."/>
            <person name="Andreopoulos W."/>
            <person name="Angelini C."/>
            <person name="Antonin V."/>
            <person name="Barry K.W."/>
            <person name="Bougher N.L."/>
            <person name="Buchanan P."/>
            <person name="Buyck B."/>
            <person name="Bense V."/>
            <person name="Catcheside P."/>
            <person name="Chovatia M."/>
            <person name="Cooper J."/>
            <person name="Damon W."/>
            <person name="Desjardin D."/>
            <person name="Finy P."/>
            <person name="Geml J."/>
            <person name="Haridas S."/>
            <person name="Hughes K."/>
            <person name="Justo A."/>
            <person name="Karasinski D."/>
            <person name="Kautmanova I."/>
            <person name="Kiss B."/>
            <person name="Kocsube S."/>
            <person name="Kotiranta H."/>
            <person name="LaButti K.M."/>
            <person name="Lechner B.E."/>
            <person name="Liimatainen K."/>
            <person name="Lipzen A."/>
            <person name="Lukacs Z."/>
            <person name="Mihaltcheva S."/>
            <person name="Morgado L.N."/>
            <person name="Niskanen T."/>
            <person name="Noordeloos M.E."/>
            <person name="Ohm R.A."/>
            <person name="Ortiz-Santana B."/>
            <person name="Ovrebo C."/>
            <person name="Racz N."/>
            <person name="Riley R."/>
            <person name="Savchenko A."/>
            <person name="Shiryaev A."/>
            <person name="Soop K."/>
            <person name="Spirin V."/>
            <person name="Szebenyi C."/>
            <person name="Tomsovsky M."/>
            <person name="Tulloss R.E."/>
            <person name="Uehling J."/>
            <person name="Grigoriev I.V."/>
            <person name="Vagvolgyi C."/>
            <person name="Papp T."/>
            <person name="Martin F.M."/>
            <person name="Miettinen O."/>
            <person name="Hibbett D.S."/>
            <person name="Nagy L.G."/>
        </authorList>
    </citation>
    <scope>NUCLEOTIDE SEQUENCE [LARGE SCALE GENOMIC DNA]</scope>
    <source>
        <strain evidence="2 3">CBS 166.37</strain>
    </source>
</reference>
<dbReference type="SUPFAM" id="SSF54427">
    <property type="entry name" value="NTF2-like"/>
    <property type="match status" value="1"/>
</dbReference>
<feature type="region of interest" description="Disordered" evidence="1">
    <location>
        <begin position="1"/>
        <end position="37"/>
    </location>
</feature>
<evidence type="ECO:0000256" key="1">
    <source>
        <dbReference type="SAM" id="MobiDB-lite"/>
    </source>
</evidence>
<dbReference type="InterPro" id="IPR032710">
    <property type="entry name" value="NTF2-like_dom_sf"/>
</dbReference>
<keyword evidence="3" id="KW-1185">Reference proteome</keyword>
<evidence type="ECO:0000313" key="3">
    <source>
        <dbReference type="Proteomes" id="UP000308652"/>
    </source>
</evidence>
<accession>A0A5C3MBX7</accession>
<feature type="compositionally biased region" description="Polar residues" evidence="1">
    <location>
        <begin position="22"/>
        <end position="32"/>
    </location>
</feature>
<dbReference type="PANTHER" id="PTHR34213:SF2">
    <property type="entry name" value="NUCLEAR TRANSPORT FACTOR 2 (NTF2) FAMILY PROTEIN"/>
    <property type="match status" value="1"/>
</dbReference>
<proteinExistence type="predicted"/>
<name>A0A5C3MBX7_9AGAR</name>
<dbReference type="OrthoDB" id="2400485at2759"/>
<feature type="compositionally biased region" description="Basic and acidic residues" evidence="1">
    <location>
        <begin position="1"/>
        <end position="16"/>
    </location>
</feature>
<evidence type="ECO:0000313" key="2">
    <source>
        <dbReference type="EMBL" id="TFK42914.1"/>
    </source>
</evidence>
<sequence length="233" mass="26870">MSELRHSRSLSRDSNHRAKSPRSLSPPSQTYHPNILPRSVPTPALVESVAGGAHYSGVRVDSDVVLKHRRSSSHSAQKHTDLKCDHERIMKDLKELYCCRPTLEIFERSWNKDAVFEDPLCRCQGFNEYAAQWFALPKFFSKSVTISSRVMSSTHSPNRLVYYQTQEYTTKWLHRKKIIESVIVVDLDDNEKIIRMVDQWSGKELPAWFGSGLLRSLNAKLTPWFIRIPKATN</sequence>
<dbReference type="Proteomes" id="UP000308652">
    <property type="component" value="Unassembled WGS sequence"/>
</dbReference>